<dbReference type="PANTHER" id="PTHR31118:SF12">
    <property type="entry name" value="CYCLASE-LIKE PROTEIN 2"/>
    <property type="match status" value="1"/>
</dbReference>
<comment type="caution">
    <text evidence="3">The sequence shown here is derived from an EMBL/GenBank/DDBJ whole genome shotgun (WGS) entry which is preliminary data.</text>
</comment>
<dbReference type="Gene3D" id="3.50.30.50">
    <property type="entry name" value="Putative cyclase"/>
    <property type="match status" value="1"/>
</dbReference>
<evidence type="ECO:0000256" key="2">
    <source>
        <dbReference type="SAM" id="SignalP"/>
    </source>
</evidence>
<evidence type="ECO:0000313" key="3">
    <source>
        <dbReference type="EMBL" id="CAG2184778.1"/>
    </source>
</evidence>
<gene>
    <name evidence="3" type="ORF">MEDL_425</name>
</gene>
<dbReference type="InterPro" id="IPR037175">
    <property type="entry name" value="KFase_sf"/>
</dbReference>
<evidence type="ECO:0000256" key="1">
    <source>
        <dbReference type="ARBA" id="ARBA00007865"/>
    </source>
</evidence>
<dbReference type="Pfam" id="PF04199">
    <property type="entry name" value="Cyclase"/>
    <property type="match status" value="1"/>
</dbReference>
<evidence type="ECO:0008006" key="5">
    <source>
        <dbReference type="Google" id="ProtNLM"/>
    </source>
</evidence>
<dbReference type="OrthoDB" id="7108654at2759"/>
<feature type="chain" id="PRO_5035919155" description="Kynurenine formamidase" evidence="2">
    <location>
        <begin position="19"/>
        <end position="286"/>
    </location>
</feature>
<comment type="similarity">
    <text evidence="1">Belongs to the Cyclase 1 superfamily.</text>
</comment>
<organism evidence="3 4">
    <name type="scientific">Mytilus edulis</name>
    <name type="common">Blue mussel</name>
    <dbReference type="NCBI Taxonomy" id="6550"/>
    <lineage>
        <taxon>Eukaryota</taxon>
        <taxon>Metazoa</taxon>
        <taxon>Spiralia</taxon>
        <taxon>Lophotrochozoa</taxon>
        <taxon>Mollusca</taxon>
        <taxon>Bivalvia</taxon>
        <taxon>Autobranchia</taxon>
        <taxon>Pteriomorphia</taxon>
        <taxon>Mytilida</taxon>
        <taxon>Mytiloidea</taxon>
        <taxon>Mytilidae</taxon>
        <taxon>Mytilinae</taxon>
        <taxon>Mytilus</taxon>
    </lineage>
</organism>
<dbReference type="InterPro" id="IPR007325">
    <property type="entry name" value="KFase/CYL"/>
</dbReference>
<dbReference type="SUPFAM" id="SSF102198">
    <property type="entry name" value="Putative cyclase"/>
    <property type="match status" value="1"/>
</dbReference>
<dbReference type="Proteomes" id="UP000683360">
    <property type="component" value="Unassembled WGS sequence"/>
</dbReference>
<proteinExistence type="inferred from homology"/>
<keyword evidence="4" id="KW-1185">Reference proteome</keyword>
<dbReference type="GO" id="GO:0019441">
    <property type="term" value="P:L-tryptophan catabolic process to kynurenine"/>
    <property type="evidence" value="ECO:0007669"/>
    <property type="project" value="InterPro"/>
</dbReference>
<reference evidence="3" key="1">
    <citation type="submission" date="2021-03" db="EMBL/GenBank/DDBJ databases">
        <authorList>
            <person name="Bekaert M."/>
        </authorList>
    </citation>
    <scope>NUCLEOTIDE SEQUENCE</scope>
</reference>
<keyword evidence="2" id="KW-0732">Signal</keyword>
<protein>
    <recommendedName>
        <fullName evidence="5">Kynurenine formamidase</fullName>
    </recommendedName>
</protein>
<dbReference type="GO" id="GO:0004061">
    <property type="term" value="F:arylformamidase activity"/>
    <property type="evidence" value="ECO:0007669"/>
    <property type="project" value="InterPro"/>
</dbReference>
<dbReference type="EMBL" id="CAJPWZ010000031">
    <property type="protein sequence ID" value="CAG2184778.1"/>
    <property type="molecule type" value="Genomic_DNA"/>
</dbReference>
<accession>A0A8S3PQ39</accession>
<feature type="signal peptide" evidence="2">
    <location>
        <begin position="1"/>
        <end position="18"/>
    </location>
</feature>
<evidence type="ECO:0000313" key="4">
    <source>
        <dbReference type="Proteomes" id="UP000683360"/>
    </source>
</evidence>
<dbReference type="PANTHER" id="PTHR31118">
    <property type="entry name" value="CYCLASE-LIKE PROTEIN 2"/>
    <property type="match status" value="1"/>
</dbReference>
<dbReference type="AlphaFoldDB" id="A0A8S3PQ39"/>
<name>A0A8S3PQ39_MYTED</name>
<sequence length="286" mass="32186">MALFILATFTVLLYSGHCFDYKVVDLTHIHGNDSIYWPTHTGYELIYSQRGNFGPGDDLWVAAYTLKTTEHLGTHLDAPVHFNQYSWTTHQIPIDHLVGPGVIIDVKDKVKNDLDYRVTVADIEKWEENNGRIPNGAIVIMNSGWHERYPDKKRVFNTEDPIDTKTFHFPSWHEDTVAWMVAHRTIHVLGVDSPSLDYGQSRKFPVHVLISSENICGLENVGYLDRIPVSGAIISIGAMKTEDGSGCPARVIALIPQGESTSGSSKHPPFFILSMLCFIYNILLTY</sequence>